<dbReference type="SUPFAM" id="SSF74650">
    <property type="entry name" value="Galactose mutarotase-like"/>
    <property type="match status" value="1"/>
</dbReference>
<dbReference type="InterPro" id="IPR011330">
    <property type="entry name" value="Glyco_hydro/deAcase_b/a-brl"/>
</dbReference>
<dbReference type="InterPro" id="IPR011013">
    <property type="entry name" value="Gal_mutarotase_sf_dom"/>
</dbReference>
<evidence type="ECO:0000313" key="7">
    <source>
        <dbReference type="Proteomes" id="UP001057877"/>
    </source>
</evidence>
<dbReference type="Gene3D" id="1.20.1270.50">
    <property type="entry name" value="Glycoside hydrolase family 38, central domain"/>
    <property type="match status" value="1"/>
</dbReference>
<dbReference type="InterPro" id="IPR028995">
    <property type="entry name" value="Glyco_hydro_57/38_cen_sf"/>
</dbReference>
<dbReference type="EMBL" id="CP091430">
    <property type="protein sequence ID" value="UVI28865.1"/>
    <property type="molecule type" value="Genomic_DNA"/>
</dbReference>
<dbReference type="InterPro" id="IPR041147">
    <property type="entry name" value="GH38_C"/>
</dbReference>
<dbReference type="RefSeq" id="WP_258384953.1">
    <property type="nucleotide sequence ID" value="NZ_CP091430.1"/>
</dbReference>
<dbReference type="Gene3D" id="2.70.98.30">
    <property type="entry name" value="Golgi alpha-mannosidase II, domain 4"/>
    <property type="match status" value="1"/>
</dbReference>
<evidence type="ECO:0000256" key="2">
    <source>
        <dbReference type="ARBA" id="ARBA00022723"/>
    </source>
</evidence>
<proteinExistence type="inferred from homology"/>
<keyword evidence="2" id="KW-0479">Metal-binding</keyword>
<name>A0ABY5S5L2_9BACL</name>
<keyword evidence="4" id="KW-0326">Glycosidase</keyword>
<protein>
    <submittedName>
        <fullName evidence="6">Glycosyl hydrolase-related protein</fullName>
    </submittedName>
</protein>
<dbReference type="GO" id="GO:0016787">
    <property type="term" value="F:hydrolase activity"/>
    <property type="evidence" value="ECO:0007669"/>
    <property type="project" value="UniProtKB-KW"/>
</dbReference>
<dbReference type="Proteomes" id="UP001057877">
    <property type="component" value="Chromosome"/>
</dbReference>
<dbReference type="InterPro" id="IPR000602">
    <property type="entry name" value="Glyco_hydro_38_N"/>
</dbReference>
<dbReference type="InterPro" id="IPR011682">
    <property type="entry name" value="Glyco_hydro_38_C"/>
</dbReference>
<dbReference type="SMART" id="SM00872">
    <property type="entry name" value="Alpha-mann_mid"/>
    <property type="match status" value="1"/>
</dbReference>
<evidence type="ECO:0000259" key="5">
    <source>
        <dbReference type="SMART" id="SM00872"/>
    </source>
</evidence>
<dbReference type="Pfam" id="PF17677">
    <property type="entry name" value="Glyco_hydro38C2"/>
    <property type="match status" value="1"/>
</dbReference>
<evidence type="ECO:0000256" key="1">
    <source>
        <dbReference type="ARBA" id="ARBA00009792"/>
    </source>
</evidence>
<dbReference type="SUPFAM" id="SSF88713">
    <property type="entry name" value="Glycoside hydrolase/deacetylase"/>
    <property type="match status" value="1"/>
</dbReference>
<dbReference type="Pfam" id="PF09261">
    <property type="entry name" value="Alpha-mann_mid"/>
    <property type="match status" value="1"/>
</dbReference>
<dbReference type="PANTHER" id="PTHR46017:SF2">
    <property type="entry name" value="MANNOSYLGLYCERATE HYDROLASE"/>
    <property type="match status" value="1"/>
</dbReference>
<dbReference type="InterPro" id="IPR037094">
    <property type="entry name" value="Glyco_hydro_38_cen_sf"/>
</dbReference>
<keyword evidence="3 6" id="KW-0378">Hydrolase</keyword>
<organism evidence="6 7">
    <name type="scientific">Paenibacillus spongiae</name>
    <dbReference type="NCBI Taxonomy" id="2909671"/>
    <lineage>
        <taxon>Bacteria</taxon>
        <taxon>Bacillati</taxon>
        <taxon>Bacillota</taxon>
        <taxon>Bacilli</taxon>
        <taxon>Bacillales</taxon>
        <taxon>Paenibacillaceae</taxon>
        <taxon>Paenibacillus</taxon>
    </lineage>
</organism>
<evidence type="ECO:0000313" key="6">
    <source>
        <dbReference type="EMBL" id="UVI28865.1"/>
    </source>
</evidence>
<evidence type="ECO:0000256" key="4">
    <source>
        <dbReference type="ARBA" id="ARBA00023295"/>
    </source>
</evidence>
<dbReference type="InterPro" id="IPR027291">
    <property type="entry name" value="Glyco_hydro_38_N_sf"/>
</dbReference>
<gene>
    <name evidence="6" type="ORF">L1F29_26005</name>
</gene>
<dbReference type="Pfam" id="PF01074">
    <property type="entry name" value="Glyco_hydro_38N"/>
    <property type="match status" value="1"/>
</dbReference>
<sequence length="918" mass="103918">MSKETNGIETIHVVSQTHWDREWYQDFQGFRARLVYMIDELIDHMEKDPEYKHFMMDGQTIVLDDYLEIRPENRERLQKLIQAGRIDIGPWYVMPDEFLVSGESLIRNIQKGMSQSRSWGVEPMMSGFVVDIFGHNSQMPQILQGFGIDNAVLFRGFHGDADPSEIWWEGADGSRVLGLKLDEDRSYSDFYFAFRWPFFDRDDAYEAHKEELIDRAVAHMAFKNRRTTTTVGIGMDGVDHVEIEPQLPLLIKLLNETDRLNVTFIHSSLEKYLEELRSKLGELRVYKGEQKALAYNGVNNWVPENTLSSRIHLKQHNYSCETLLEKWAEPLGVMTSLEGRPYSAGFLNKAWEHLLQNHPHDSICGCSIDQVHQDMIYRFDQSRLISEQMIKEQTSFIVDHLNESELGGNQAFTVFNSSSFGIEGVIEVELLLPAGSDAAVALKGMGGTSFRLFDHARNEVSYQVLSIRSGSANKFRPYRELPRLDMVDRYRIAFAASIPAMGYSTYTLEKYTIEHPAPLAYSAPKLIGPVRHTGSMQTDENTWNNGRIIVQVGASGTIDVTDIRSGHTCKGLLVFEDEGDIGDGWSHIAPVGNTKVRSSGLQAVISTVADGAYQSTIRVQLTLKLPKGIEAGENGRSSELVDVPVTTYIDLKKDDPVIYCRTSITNTARDHRLRLLFPAGLDAEHYYTSTPFDFVKRDVRVPDQSDYLRKPFEVVPHNGIVALDDGERGFALYSKGLYEVSVRDNAGRTIALTLYRSTHKEVLSDGSDGGQLLGQLDFEYAIRLFAAKKDSRAGLWKEHQLYSAGIKTINRKQGKQYRETPHRREADLPLRKSYLTLESEELILSAYKQADDGNGYVVRIFNIEDTDGEGVLGFDRPLLSVQRVNLDDRLLDELTVDGSTVKVNVMSKQIVTLKVNFA</sequence>
<accession>A0ABY5S5L2</accession>
<feature type="domain" description="Glycoside hydrolase family 38 central" evidence="5">
    <location>
        <begin position="306"/>
        <end position="379"/>
    </location>
</feature>
<dbReference type="Pfam" id="PF07748">
    <property type="entry name" value="Glyco_hydro_38C"/>
    <property type="match status" value="1"/>
</dbReference>
<dbReference type="PANTHER" id="PTHR46017">
    <property type="entry name" value="ALPHA-MANNOSIDASE 2C1"/>
    <property type="match status" value="1"/>
</dbReference>
<dbReference type="InterPro" id="IPR015341">
    <property type="entry name" value="Glyco_hydro_38_cen"/>
</dbReference>
<comment type="similarity">
    <text evidence="1">Belongs to the glycosyl hydrolase 38 family.</text>
</comment>
<evidence type="ECO:0000256" key="3">
    <source>
        <dbReference type="ARBA" id="ARBA00022801"/>
    </source>
</evidence>
<dbReference type="SUPFAM" id="SSF88688">
    <property type="entry name" value="Families 57/38 glycoside transferase middle domain"/>
    <property type="match status" value="1"/>
</dbReference>
<dbReference type="Gene3D" id="3.20.110.10">
    <property type="entry name" value="Glycoside hydrolase 38, N terminal domain"/>
    <property type="match status" value="1"/>
</dbReference>
<reference evidence="6" key="1">
    <citation type="submission" date="2022-01" db="EMBL/GenBank/DDBJ databases">
        <title>Paenibacillus spongiae sp. nov., isolated from marine sponge.</title>
        <authorList>
            <person name="Li Z."/>
            <person name="Zhang M."/>
        </authorList>
    </citation>
    <scope>NUCLEOTIDE SEQUENCE</scope>
    <source>
        <strain evidence="6">PHS-Z3</strain>
    </source>
</reference>
<keyword evidence="7" id="KW-1185">Reference proteome</keyword>